<dbReference type="SUPFAM" id="SSF52091">
    <property type="entry name" value="SpoIIaa-like"/>
    <property type="match status" value="1"/>
</dbReference>
<proteinExistence type="inferred from homology"/>
<dbReference type="NCBIfam" id="TIGR00377">
    <property type="entry name" value="ant_ant_sig"/>
    <property type="match status" value="1"/>
</dbReference>
<dbReference type="PANTHER" id="PTHR33495:SF13">
    <property type="entry name" value="ANTI-SIGMA-F FACTOR ANTAGONIST RSFB"/>
    <property type="match status" value="1"/>
</dbReference>
<dbReference type="InterPro" id="IPR002645">
    <property type="entry name" value="STAS_dom"/>
</dbReference>
<evidence type="ECO:0000259" key="3">
    <source>
        <dbReference type="PROSITE" id="PS50801"/>
    </source>
</evidence>
<evidence type="ECO:0000256" key="1">
    <source>
        <dbReference type="ARBA" id="ARBA00009013"/>
    </source>
</evidence>
<dbReference type="RefSeq" id="WP_186459373.1">
    <property type="nucleotide sequence ID" value="NZ_VIWX01000002.1"/>
</dbReference>
<dbReference type="InterPro" id="IPR036513">
    <property type="entry name" value="STAS_dom_sf"/>
</dbReference>
<comment type="caution">
    <text evidence="4">The sequence shown here is derived from an EMBL/GenBank/DDBJ whole genome shotgun (WGS) entry which is preliminary data.</text>
</comment>
<evidence type="ECO:0000313" key="5">
    <source>
        <dbReference type="Proteomes" id="UP000316184"/>
    </source>
</evidence>
<dbReference type="AlphaFoldDB" id="A0A561U7T3"/>
<dbReference type="GO" id="GO:0043856">
    <property type="term" value="F:anti-sigma factor antagonist activity"/>
    <property type="evidence" value="ECO:0007669"/>
    <property type="project" value="InterPro"/>
</dbReference>
<dbReference type="CDD" id="cd07043">
    <property type="entry name" value="STAS_anti-anti-sigma_factors"/>
    <property type="match status" value="1"/>
</dbReference>
<reference evidence="4 5" key="1">
    <citation type="submission" date="2019-06" db="EMBL/GenBank/DDBJ databases">
        <title>Sequencing the genomes of 1000 actinobacteria strains.</title>
        <authorList>
            <person name="Klenk H.-P."/>
        </authorList>
    </citation>
    <scope>NUCLEOTIDE SEQUENCE [LARGE SCALE GENOMIC DNA]</scope>
    <source>
        <strain evidence="4 5">DSM 46699</strain>
    </source>
</reference>
<sequence length="153" mass="16309">MTALSARETAIPDRILSGSAEQLVPRGSQDLVLQLWRPTSTSVVVHIAGELDTNTAPGLYELLAPRLSSTIETLVLDLSGLRFMGVAGLEMVAHVRQRADHRAMRVWIVDGPPCVERALRAAGWSGTIPTYATLAAAVAELTPACEGPVRVVS</sequence>
<gene>
    <name evidence="4" type="ORF">FHU35_12411</name>
</gene>
<dbReference type="EMBL" id="VIWX01000002">
    <property type="protein sequence ID" value="TWF95416.1"/>
    <property type="molecule type" value="Genomic_DNA"/>
</dbReference>
<evidence type="ECO:0000256" key="2">
    <source>
        <dbReference type="RuleBase" id="RU003749"/>
    </source>
</evidence>
<organism evidence="4 5">
    <name type="scientific">Saccharopolyspora dendranthemae</name>
    <dbReference type="NCBI Taxonomy" id="1181886"/>
    <lineage>
        <taxon>Bacteria</taxon>
        <taxon>Bacillati</taxon>
        <taxon>Actinomycetota</taxon>
        <taxon>Actinomycetes</taxon>
        <taxon>Pseudonocardiales</taxon>
        <taxon>Pseudonocardiaceae</taxon>
        <taxon>Saccharopolyspora</taxon>
    </lineage>
</organism>
<dbReference type="Gene3D" id="3.30.750.24">
    <property type="entry name" value="STAS domain"/>
    <property type="match status" value="1"/>
</dbReference>
<dbReference type="InterPro" id="IPR003658">
    <property type="entry name" value="Anti-sigma_ant"/>
</dbReference>
<protein>
    <recommendedName>
        <fullName evidence="2">Anti-sigma factor antagonist</fullName>
    </recommendedName>
</protein>
<keyword evidence="5" id="KW-1185">Reference proteome</keyword>
<dbReference type="Pfam" id="PF01740">
    <property type="entry name" value="STAS"/>
    <property type="match status" value="1"/>
</dbReference>
<accession>A0A561U7T3</accession>
<dbReference type="Proteomes" id="UP000316184">
    <property type="component" value="Unassembled WGS sequence"/>
</dbReference>
<comment type="similarity">
    <text evidence="1 2">Belongs to the anti-sigma-factor antagonist family.</text>
</comment>
<dbReference type="PROSITE" id="PS50801">
    <property type="entry name" value="STAS"/>
    <property type="match status" value="1"/>
</dbReference>
<feature type="domain" description="STAS" evidence="3">
    <location>
        <begin position="43"/>
        <end position="141"/>
    </location>
</feature>
<dbReference type="PANTHER" id="PTHR33495">
    <property type="entry name" value="ANTI-SIGMA FACTOR ANTAGONIST TM_1081-RELATED-RELATED"/>
    <property type="match status" value="1"/>
</dbReference>
<evidence type="ECO:0000313" key="4">
    <source>
        <dbReference type="EMBL" id="TWF95416.1"/>
    </source>
</evidence>
<name>A0A561U7T3_9PSEU</name>